<accession>A0A3S8UAZ7</accession>
<dbReference type="GO" id="GO:0043190">
    <property type="term" value="C:ATP-binding cassette (ABC) transporter complex"/>
    <property type="evidence" value="ECO:0007669"/>
    <property type="project" value="InterPro"/>
</dbReference>
<feature type="transmembrane region" description="Helical" evidence="2">
    <location>
        <begin position="121"/>
        <end position="141"/>
    </location>
</feature>
<feature type="transmembrane region" description="Helical" evidence="2">
    <location>
        <begin position="349"/>
        <end position="370"/>
    </location>
</feature>
<evidence type="ECO:0000313" key="5">
    <source>
        <dbReference type="Proteomes" id="UP000282002"/>
    </source>
</evidence>
<dbReference type="EMBL" id="CP034328">
    <property type="protein sequence ID" value="AZL60776.1"/>
    <property type="molecule type" value="Genomic_DNA"/>
</dbReference>
<feature type="transmembrane region" description="Helical" evidence="2">
    <location>
        <begin position="253"/>
        <end position="286"/>
    </location>
</feature>
<dbReference type="KEGG" id="taw:EI545_19285"/>
<comment type="function">
    <text evidence="1">Could be part of an ABC transporter complex.</text>
</comment>
<evidence type="ECO:0000313" key="4">
    <source>
        <dbReference type="EMBL" id="AZL60776.1"/>
    </source>
</evidence>
<evidence type="ECO:0000256" key="1">
    <source>
        <dbReference type="ARBA" id="ARBA00003787"/>
    </source>
</evidence>
<dbReference type="Proteomes" id="UP000282002">
    <property type="component" value="Chromosome"/>
</dbReference>
<keyword evidence="5" id="KW-1185">Reference proteome</keyword>
<comment type="similarity">
    <text evidence="2">Belongs to the MlaE permease family.</text>
</comment>
<name>A0A3S8UAZ7_9RHOB</name>
<dbReference type="Pfam" id="PF13466">
    <property type="entry name" value="STAS_2"/>
    <property type="match status" value="1"/>
</dbReference>
<evidence type="ECO:0000259" key="3">
    <source>
        <dbReference type="Pfam" id="PF13466"/>
    </source>
</evidence>
<dbReference type="InterPro" id="IPR030802">
    <property type="entry name" value="Permease_MalE"/>
</dbReference>
<keyword evidence="2" id="KW-0472">Membrane</keyword>
<dbReference type="PANTHER" id="PTHR30188:SF3">
    <property type="entry name" value="ABC TRANSPORTER PERMEASE"/>
    <property type="match status" value="1"/>
</dbReference>
<dbReference type="InterPro" id="IPR036513">
    <property type="entry name" value="STAS_dom_sf"/>
</dbReference>
<protein>
    <submittedName>
        <fullName evidence="4">ABC transporter permease</fullName>
    </submittedName>
</protein>
<keyword evidence="2" id="KW-1003">Cell membrane</keyword>
<dbReference type="InterPro" id="IPR058548">
    <property type="entry name" value="MlaB-like_STAS"/>
</dbReference>
<organism evidence="4 5">
    <name type="scientific">Tabrizicola piscis</name>
    <dbReference type="NCBI Taxonomy" id="2494374"/>
    <lineage>
        <taxon>Bacteria</taxon>
        <taxon>Pseudomonadati</taxon>
        <taxon>Pseudomonadota</taxon>
        <taxon>Alphaproteobacteria</taxon>
        <taxon>Rhodobacterales</taxon>
        <taxon>Paracoccaceae</taxon>
        <taxon>Tabrizicola</taxon>
    </lineage>
</organism>
<comment type="subcellular location">
    <subcellularLocation>
        <location evidence="2">Cell inner membrane</location>
        <topology evidence="2">Multi-pass membrane protein</topology>
    </subcellularLocation>
</comment>
<dbReference type="RefSeq" id="WP_125326988.1">
    <property type="nucleotide sequence ID" value="NZ_CP034328.1"/>
</dbReference>
<dbReference type="PANTHER" id="PTHR30188">
    <property type="entry name" value="ABC TRANSPORTER PERMEASE PROTEIN-RELATED"/>
    <property type="match status" value="1"/>
</dbReference>
<dbReference type="GO" id="GO:0005548">
    <property type="term" value="F:phospholipid transporter activity"/>
    <property type="evidence" value="ECO:0007669"/>
    <property type="project" value="TreeGrafter"/>
</dbReference>
<dbReference type="OrthoDB" id="9805022at2"/>
<proteinExistence type="inferred from homology"/>
<dbReference type="InterPro" id="IPR003453">
    <property type="entry name" value="ABC_MlaE_roteobac"/>
</dbReference>
<keyword evidence="2" id="KW-0997">Cell inner membrane</keyword>
<feature type="transmembrane region" description="Helical" evidence="2">
    <location>
        <begin position="210"/>
        <end position="232"/>
    </location>
</feature>
<keyword evidence="2" id="KW-0812">Transmembrane</keyword>
<dbReference type="Pfam" id="PF02405">
    <property type="entry name" value="MlaE"/>
    <property type="match status" value="1"/>
</dbReference>
<evidence type="ECO:0000256" key="2">
    <source>
        <dbReference type="RuleBase" id="RU362044"/>
    </source>
</evidence>
<dbReference type="SUPFAM" id="SSF52091">
    <property type="entry name" value="SpoIIaa-like"/>
    <property type="match status" value="1"/>
</dbReference>
<dbReference type="NCBIfam" id="TIGR00056">
    <property type="entry name" value="MlaE family lipid ABC transporter permease subunit"/>
    <property type="match status" value="1"/>
</dbReference>
<reference evidence="4 5" key="1">
    <citation type="submission" date="2018-12" db="EMBL/GenBank/DDBJ databases">
        <title>Complete genome sequencing of Tabrizicola sp. K13M18.</title>
        <authorList>
            <person name="Bae J.-W."/>
        </authorList>
    </citation>
    <scope>NUCLEOTIDE SEQUENCE [LARGE SCALE GENOMIC DNA]</scope>
    <source>
        <strain evidence="4 5">K13M18</strain>
    </source>
</reference>
<gene>
    <name evidence="4" type="ORF">EI545_19285</name>
</gene>
<keyword evidence="2" id="KW-1133">Transmembrane helix</keyword>
<sequence length="372" mass="38891">MLSPVAAEAGKSTGPAALTGKVTLSTLAQCQDKLSHLAGSDELDLSGVTALDTAGAWAIAAFLAAEKAKGRTVKITGASSAQSLLLDTVSEAMPPTRKRRRRMPHHQAGDELAQLGKAVSVFAAGMGETLGFLGLVILRLVRAVLHPSRLRVTALVHHMHQAGLNAVPIVALMGFLIGVVLAFQGASQLQQFGAEIYVVDLISISMLRELGILLTAIIVAGRSASAFTAAIGSMRMREEIDAMRVLGLDPIELLVLPRVLALVILLPVLGFVANMAGLFGGGLMAWIDLGISPGMFTTQLLVNTSVTHALIGLSKAPLFALIIAVVGCYQGMQVAGNTESLGSRTSRSVVVAIFLVIVVDALFSIFFAVWGI</sequence>
<feature type="transmembrane region" description="Helical" evidence="2">
    <location>
        <begin position="162"/>
        <end position="183"/>
    </location>
</feature>
<feature type="domain" description="MlaB-like STAS" evidence="3">
    <location>
        <begin position="18"/>
        <end position="86"/>
    </location>
</feature>
<feature type="transmembrane region" description="Helical" evidence="2">
    <location>
        <begin position="306"/>
        <end position="329"/>
    </location>
</feature>
<dbReference type="AlphaFoldDB" id="A0A3S8UAZ7"/>